<dbReference type="OrthoDB" id="1357763at2"/>
<dbReference type="InterPro" id="IPR027843">
    <property type="entry name" value="DUF4440"/>
</dbReference>
<sequence length="160" mass="18587">MRSAKYFLAAVFLIISITFQNKATAQDYKYTSRDQKLYDTIVHLDSVFFGYYNTCNVNLDKHAAFYADTLEFYHDNGGLTKSKQDVVEGIRKNVCGKVTRELIPGSIEVYWIPGFGAIEMGVHQFRNKEEPNAKPHPARFMIFWQYRNNEFKITKVVSLH</sequence>
<dbReference type="KEGG" id="fla:SY85_14955"/>
<feature type="domain" description="DUF4440" evidence="2">
    <location>
        <begin position="58"/>
        <end position="153"/>
    </location>
</feature>
<evidence type="ECO:0000256" key="1">
    <source>
        <dbReference type="SAM" id="SignalP"/>
    </source>
</evidence>
<accession>A0A172TWZ1</accession>
<keyword evidence="1" id="KW-0732">Signal</keyword>
<dbReference type="Pfam" id="PF14534">
    <property type="entry name" value="DUF4440"/>
    <property type="match status" value="1"/>
</dbReference>
<feature type="signal peptide" evidence="1">
    <location>
        <begin position="1"/>
        <end position="25"/>
    </location>
</feature>
<dbReference type="Proteomes" id="UP000077177">
    <property type="component" value="Chromosome"/>
</dbReference>
<protein>
    <recommendedName>
        <fullName evidence="2">DUF4440 domain-containing protein</fullName>
    </recommendedName>
</protein>
<proteinExistence type="predicted"/>
<reference evidence="4" key="1">
    <citation type="submission" date="2015-01" db="EMBL/GenBank/DDBJ databases">
        <title>Flavisolibacter sp./LCS9/ whole genome sequencing.</title>
        <authorList>
            <person name="Kim M.K."/>
            <person name="Srinivasan S."/>
            <person name="Lee J.-J."/>
        </authorList>
    </citation>
    <scope>NUCLEOTIDE SEQUENCE [LARGE SCALE GENOMIC DNA]</scope>
    <source>
        <strain evidence="4">LCS9</strain>
    </source>
</reference>
<dbReference type="EMBL" id="CP011390">
    <property type="protein sequence ID" value="ANE51605.1"/>
    <property type="molecule type" value="Genomic_DNA"/>
</dbReference>
<dbReference type="RefSeq" id="WP_066405716.1">
    <property type="nucleotide sequence ID" value="NZ_CP011390.1"/>
</dbReference>
<gene>
    <name evidence="3" type="ORF">SY85_14955</name>
</gene>
<feature type="chain" id="PRO_5008001309" description="DUF4440 domain-containing protein" evidence="1">
    <location>
        <begin position="26"/>
        <end position="160"/>
    </location>
</feature>
<evidence type="ECO:0000259" key="2">
    <source>
        <dbReference type="Pfam" id="PF14534"/>
    </source>
</evidence>
<dbReference type="SUPFAM" id="SSF54427">
    <property type="entry name" value="NTF2-like"/>
    <property type="match status" value="1"/>
</dbReference>
<keyword evidence="4" id="KW-1185">Reference proteome</keyword>
<evidence type="ECO:0000313" key="3">
    <source>
        <dbReference type="EMBL" id="ANE51605.1"/>
    </source>
</evidence>
<reference evidence="3 4" key="2">
    <citation type="journal article" date="2016" name="Int. J. Syst. Evol. Microbiol.">
        <title>Flavisolibacter tropicus sp. nov., isolated from tropical soil.</title>
        <authorList>
            <person name="Lee J.J."/>
            <person name="Kang M.S."/>
            <person name="Kim G.S."/>
            <person name="Lee C.S."/>
            <person name="Lim S."/>
            <person name="Lee J."/>
            <person name="Roh S.H."/>
            <person name="Kang H."/>
            <person name="Ha J.M."/>
            <person name="Bae S."/>
            <person name="Jung H.Y."/>
            <person name="Kim M.K."/>
        </authorList>
    </citation>
    <scope>NUCLEOTIDE SEQUENCE [LARGE SCALE GENOMIC DNA]</scope>
    <source>
        <strain evidence="3 4">LCS9</strain>
    </source>
</reference>
<evidence type="ECO:0000313" key="4">
    <source>
        <dbReference type="Proteomes" id="UP000077177"/>
    </source>
</evidence>
<organism evidence="3 4">
    <name type="scientific">Flavisolibacter tropicus</name>
    <dbReference type="NCBI Taxonomy" id="1492898"/>
    <lineage>
        <taxon>Bacteria</taxon>
        <taxon>Pseudomonadati</taxon>
        <taxon>Bacteroidota</taxon>
        <taxon>Chitinophagia</taxon>
        <taxon>Chitinophagales</taxon>
        <taxon>Chitinophagaceae</taxon>
        <taxon>Flavisolibacter</taxon>
    </lineage>
</organism>
<name>A0A172TWZ1_9BACT</name>
<dbReference type="STRING" id="1492898.SY85_14955"/>
<dbReference type="InterPro" id="IPR032710">
    <property type="entry name" value="NTF2-like_dom_sf"/>
</dbReference>
<dbReference type="AlphaFoldDB" id="A0A172TWZ1"/>